<dbReference type="PANTHER" id="PTHR42919:SF8">
    <property type="entry name" value="N-ALPHA-ACETYLTRANSFERASE 50"/>
    <property type="match status" value="1"/>
</dbReference>
<dbReference type="InterPro" id="IPR016181">
    <property type="entry name" value="Acyl_CoA_acyltransferase"/>
</dbReference>
<evidence type="ECO:0000313" key="6">
    <source>
        <dbReference type="EMBL" id="POB44648.1"/>
    </source>
</evidence>
<reference evidence="5 7" key="1">
    <citation type="submission" date="2017-12" db="EMBL/GenBank/DDBJ databases">
        <title>FDA dAtabase for Regulatory Grade micrObial Sequences (FDA-ARGOS): Supporting development and validation of Infectious Disease Dx tests.</title>
        <authorList>
            <person name="Hoffmann M."/>
            <person name="Allard M."/>
            <person name="Evans P."/>
            <person name="Brown E."/>
            <person name="Tallon L.J."/>
            <person name="Sadzewicz L."/>
            <person name="Sengamalay N."/>
            <person name="Ott S."/>
            <person name="Godinez A."/>
            <person name="Nagaraj S."/>
            <person name="Vavikolanu K."/>
            <person name="Aluvathingal J."/>
            <person name="Nadendla S."/>
            <person name="Hobson J."/>
            <person name="Sichtig H."/>
        </authorList>
    </citation>
    <scope>NUCLEOTIDE SEQUENCE [LARGE SCALE GENOMIC DNA]</scope>
    <source>
        <strain evidence="7">ATCC 29307</strain>
        <strain evidence="5">FDAARGOS_118</strain>
    </source>
</reference>
<dbReference type="Proteomes" id="UP000054370">
    <property type="component" value="Unassembled WGS sequence"/>
</dbReference>
<reference evidence="4" key="3">
    <citation type="journal article" date="2018" name="Genome Biol.">
        <title>SKESA: strategic k-mer extension for scrupulous assemblies.</title>
        <authorList>
            <person name="Souvorov A."/>
            <person name="Agarwala R."/>
            <person name="Lipman D.J."/>
        </authorList>
    </citation>
    <scope>NUCLEOTIDE SEQUENCE</scope>
    <source>
        <strain evidence="4">BCW_3452</strain>
    </source>
</reference>
<dbReference type="EMBL" id="PDGH01000124">
    <property type="protein sequence ID" value="POB44648.1"/>
    <property type="molecule type" value="Genomic_DNA"/>
</dbReference>
<sequence length="215" mass="24403">MAKYVNGMFPFTGRKSVVLTLYENTICSDKDLKMDFKVANYCDFERISQLHANSLKSHYGGILSEQYLTHEVSAEKLLLWQTRLTNPPFSQHIVLAEEGGLLLGFICAFGNHDFELGTFIDSLYVDDAFQNRGIGSKLLKEIAQWQQHYFSDRGLYLQVSESNTEAIEFYLHIGGRVAESRQREDLSGEIVVEKVMTWQNAQALLDGLELALVHG</sequence>
<proteinExistence type="predicted"/>
<organism evidence="6 8">
    <name type="scientific">Vibrio vulnificus</name>
    <dbReference type="NCBI Taxonomy" id="672"/>
    <lineage>
        <taxon>Bacteria</taxon>
        <taxon>Pseudomonadati</taxon>
        <taxon>Pseudomonadota</taxon>
        <taxon>Gammaproteobacteria</taxon>
        <taxon>Vibrionales</taxon>
        <taxon>Vibrionaceae</taxon>
        <taxon>Vibrio</taxon>
    </lineage>
</organism>
<protein>
    <submittedName>
        <fullName evidence="4 6">N-acetyltransferase</fullName>
    </submittedName>
</protein>
<keyword evidence="1 6" id="KW-0808">Transferase</keyword>
<evidence type="ECO:0000313" key="8">
    <source>
        <dbReference type="Proteomes" id="UP000237466"/>
    </source>
</evidence>
<dbReference type="SUPFAM" id="SSF55729">
    <property type="entry name" value="Acyl-CoA N-acyltransferases (Nat)"/>
    <property type="match status" value="1"/>
</dbReference>
<evidence type="ECO:0000259" key="3">
    <source>
        <dbReference type="PROSITE" id="PS51186"/>
    </source>
</evidence>
<dbReference type="CDD" id="cd04301">
    <property type="entry name" value="NAT_SF"/>
    <property type="match status" value="1"/>
</dbReference>
<dbReference type="GO" id="GO:0016747">
    <property type="term" value="F:acyltransferase activity, transferring groups other than amino-acyl groups"/>
    <property type="evidence" value="ECO:0007669"/>
    <property type="project" value="InterPro"/>
</dbReference>
<name>A0A2S3QZI8_VIBVL</name>
<dbReference type="PANTHER" id="PTHR42919">
    <property type="entry name" value="N-ALPHA-ACETYLTRANSFERASE"/>
    <property type="match status" value="1"/>
</dbReference>
<evidence type="ECO:0000256" key="1">
    <source>
        <dbReference type="ARBA" id="ARBA00022679"/>
    </source>
</evidence>
<evidence type="ECO:0000256" key="2">
    <source>
        <dbReference type="ARBA" id="ARBA00023315"/>
    </source>
</evidence>
<reference evidence="4" key="4">
    <citation type="submission" date="2019-01" db="EMBL/GenBank/DDBJ databases">
        <authorList>
            <consortium name="NCBI Pathogen Detection Project"/>
        </authorList>
    </citation>
    <scope>NUCLEOTIDE SEQUENCE</scope>
    <source>
        <strain evidence="4">BCW_3452</strain>
    </source>
</reference>
<dbReference type="EMBL" id="LOSH02000001">
    <property type="protein sequence ID" value="PNM77606.1"/>
    <property type="molecule type" value="Genomic_DNA"/>
</dbReference>
<keyword evidence="2" id="KW-0012">Acyltransferase</keyword>
<dbReference type="EMBL" id="DACRBY010000012">
    <property type="protein sequence ID" value="HAS8540330.1"/>
    <property type="molecule type" value="Genomic_DNA"/>
</dbReference>
<evidence type="ECO:0000313" key="4">
    <source>
        <dbReference type="EMBL" id="HAS8540330.1"/>
    </source>
</evidence>
<comment type="caution">
    <text evidence="6">The sequence shown here is derived from an EMBL/GenBank/DDBJ whole genome shotgun (WGS) entry which is preliminary data.</text>
</comment>
<feature type="domain" description="N-acetyltransferase" evidence="3">
    <location>
        <begin position="34"/>
        <end position="197"/>
    </location>
</feature>
<dbReference type="AlphaFoldDB" id="A0A2S3QZI8"/>
<dbReference type="InterPro" id="IPR051556">
    <property type="entry name" value="N-term/lysine_N-AcTrnsfr"/>
</dbReference>
<dbReference type="Pfam" id="PF00583">
    <property type="entry name" value="Acetyltransf_1"/>
    <property type="match status" value="1"/>
</dbReference>
<accession>A0A2S3QZI8</accession>
<dbReference type="Proteomes" id="UP000237466">
    <property type="component" value="Unassembled WGS sequence"/>
</dbReference>
<reference evidence="6 8" key="2">
    <citation type="journal article" date="2018" name="Front. Microbiol.">
        <title>Phylogeny of Vibrio vulnificus from the Analysis of the Core-Genome: Implications for Intra-Species Taxonomy.</title>
        <authorList>
            <person name="Roig F.J."/>
            <person name="Gonzalez-Candelas F."/>
            <person name="Sanjuan E."/>
            <person name="Fouz B."/>
            <person name="Feil E.J."/>
            <person name="Llorens C."/>
            <person name="Baker-Austin C."/>
            <person name="Oliver J.D."/>
            <person name="Danin-Poleg Y."/>
            <person name="Gibas C.J."/>
            <person name="Kashi Y."/>
            <person name="Gulig P.A."/>
            <person name="Morrison S.S."/>
            <person name="Amaro C."/>
        </authorList>
    </citation>
    <scope>NUCLEOTIDE SEQUENCE [LARGE SCALE GENOMIC DNA]</scope>
    <source>
        <strain evidence="6 8">CECT4608</strain>
    </source>
</reference>
<dbReference type="Gene3D" id="3.40.630.30">
    <property type="match status" value="1"/>
</dbReference>
<keyword evidence="7" id="KW-1185">Reference proteome</keyword>
<gene>
    <name evidence="5" type="ORF">AL548_003275</name>
    <name evidence="6" type="ORF">CRN52_18795</name>
    <name evidence="4" type="ORF">I7730_11095</name>
</gene>
<evidence type="ECO:0000313" key="5">
    <source>
        <dbReference type="EMBL" id="PNM77606.1"/>
    </source>
</evidence>
<evidence type="ECO:0000313" key="7">
    <source>
        <dbReference type="Proteomes" id="UP000054370"/>
    </source>
</evidence>
<dbReference type="PROSITE" id="PS51186">
    <property type="entry name" value="GNAT"/>
    <property type="match status" value="1"/>
</dbReference>
<dbReference type="Proteomes" id="UP000863257">
    <property type="component" value="Unassembled WGS sequence"/>
</dbReference>
<dbReference type="InterPro" id="IPR000182">
    <property type="entry name" value="GNAT_dom"/>
</dbReference>